<keyword evidence="3" id="KW-1185">Reference proteome</keyword>
<feature type="transmembrane region" description="Helical" evidence="1">
    <location>
        <begin position="25"/>
        <end position="43"/>
    </location>
</feature>
<comment type="caution">
    <text evidence="2">The sequence shown here is derived from an EMBL/GenBank/DDBJ whole genome shotgun (WGS) entry which is preliminary data.</text>
</comment>
<feature type="transmembrane region" description="Helical" evidence="1">
    <location>
        <begin position="49"/>
        <end position="70"/>
    </location>
</feature>
<gene>
    <name evidence="2" type="ORF">EQG79_29355</name>
</gene>
<evidence type="ECO:0000313" key="2">
    <source>
        <dbReference type="EMBL" id="RYC66540.1"/>
    </source>
</evidence>
<keyword evidence="1" id="KW-1133">Transmembrane helix</keyword>
<evidence type="ECO:0000313" key="3">
    <source>
        <dbReference type="Proteomes" id="UP000290407"/>
    </source>
</evidence>
<sequence length="71" mass="7288">MVKKTGEKKSGQLAPSGTTKARANWIKLIGGAILLVAGVVIMLTAPGSIFFLGLVVALFGFVGVILGLFAE</sequence>
<organism evidence="2 3">
    <name type="scientific">Spirosoma sordidisoli</name>
    <dbReference type="NCBI Taxonomy" id="2502893"/>
    <lineage>
        <taxon>Bacteria</taxon>
        <taxon>Pseudomonadati</taxon>
        <taxon>Bacteroidota</taxon>
        <taxon>Cytophagia</taxon>
        <taxon>Cytophagales</taxon>
        <taxon>Cytophagaceae</taxon>
        <taxon>Spirosoma</taxon>
    </lineage>
</organism>
<proteinExistence type="predicted"/>
<dbReference type="EMBL" id="SBLB01000014">
    <property type="protein sequence ID" value="RYC66540.1"/>
    <property type="molecule type" value="Genomic_DNA"/>
</dbReference>
<evidence type="ECO:0000256" key="1">
    <source>
        <dbReference type="SAM" id="Phobius"/>
    </source>
</evidence>
<reference evidence="2 3" key="1">
    <citation type="submission" date="2019-01" db="EMBL/GenBank/DDBJ databases">
        <title>Spirosoma flava sp. nov., a propanil-degrading bacterium isolated from herbicide-contaminated soil.</title>
        <authorList>
            <person name="Zhang L."/>
            <person name="Jiang J.-D."/>
        </authorList>
    </citation>
    <scope>NUCLEOTIDE SEQUENCE [LARGE SCALE GENOMIC DNA]</scope>
    <source>
        <strain evidence="2 3">TY50</strain>
    </source>
</reference>
<protein>
    <submittedName>
        <fullName evidence="2">Uncharacterized protein</fullName>
    </submittedName>
</protein>
<dbReference type="AlphaFoldDB" id="A0A4Q2UGY1"/>
<accession>A0A4Q2UGY1</accession>
<dbReference type="Proteomes" id="UP000290407">
    <property type="component" value="Unassembled WGS sequence"/>
</dbReference>
<name>A0A4Q2UGY1_9BACT</name>
<keyword evidence="1" id="KW-0472">Membrane</keyword>
<keyword evidence="1" id="KW-0812">Transmembrane</keyword>